<proteinExistence type="inferred from homology"/>
<dbReference type="InterPro" id="IPR000212">
    <property type="entry name" value="DNA_helicase_UvrD/REP"/>
</dbReference>
<dbReference type="InterPro" id="IPR017441">
    <property type="entry name" value="Protein_kinase_ATP_BS"/>
</dbReference>
<dbReference type="InterPro" id="IPR014016">
    <property type="entry name" value="UvrD-like_ATP-bd"/>
</dbReference>
<evidence type="ECO:0000313" key="16">
    <source>
        <dbReference type="EMBL" id="KPK63460.1"/>
    </source>
</evidence>
<dbReference type="GO" id="GO:0000725">
    <property type="term" value="P:recombinational repair"/>
    <property type="evidence" value="ECO:0007669"/>
    <property type="project" value="TreeGrafter"/>
</dbReference>
<dbReference type="CDD" id="cd18807">
    <property type="entry name" value="SF1_C_UvrD"/>
    <property type="match status" value="1"/>
</dbReference>
<feature type="domain" description="Protein kinase" evidence="13">
    <location>
        <begin position="9"/>
        <end position="266"/>
    </location>
</feature>
<dbReference type="PANTHER" id="PTHR11070">
    <property type="entry name" value="UVRD / RECB / PCRA DNA HELICASE FAMILY MEMBER"/>
    <property type="match status" value="1"/>
</dbReference>
<gene>
    <name evidence="16" type="ORF">AMJ83_06695</name>
</gene>
<dbReference type="Pfam" id="PF00069">
    <property type="entry name" value="Pkinase"/>
    <property type="match status" value="1"/>
</dbReference>
<keyword evidence="3 11" id="KW-0378">Hydrolase</keyword>
<dbReference type="InterPro" id="IPR027417">
    <property type="entry name" value="P-loop_NTPase"/>
</dbReference>
<feature type="domain" description="UvrD-like helicase C-terminal" evidence="15">
    <location>
        <begin position="543"/>
        <end position="768"/>
    </location>
</feature>
<protein>
    <recommendedName>
        <fullName evidence="9">DNA 3'-5' helicase</fullName>
        <ecNumber evidence="9">5.6.2.4</ecNumber>
    </recommendedName>
</protein>
<evidence type="ECO:0000259" key="13">
    <source>
        <dbReference type="PROSITE" id="PS50011"/>
    </source>
</evidence>
<evidence type="ECO:0000256" key="1">
    <source>
        <dbReference type="ARBA" id="ARBA00009922"/>
    </source>
</evidence>
<evidence type="ECO:0000259" key="14">
    <source>
        <dbReference type="PROSITE" id="PS51198"/>
    </source>
</evidence>
<name>A0A0S8FU35_UNCW3</name>
<organism evidence="16 17">
    <name type="scientific">candidate division WOR_3 bacterium SM23_42</name>
    <dbReference type="NCBI Taxonomy" id="1703779"/>
    <lineage>
        <taxon>Bacteria</taxon>
        <taxon>Bacteria division WOR-3</taxon>
    </lineage>
</organism>
<evidence type="ECO:0000256" key="10">
    <source>
        <dbReference type="ARBA" id="ARBA00048988"/>
    </source>
</evidence>
<comment type="similarity">
    <text evidence="1">Belongs to the helicase family. UvrD subfamily.</text>
</comment>
<evidence type="ECO:0000256" key="5">
    <source>
        <dbReference type="ARBA" id="ARBA00022840"/>
    </source>
</evidence>
<dbReference type="Gene3D" id="3.40.50.300">
    <property type="entry name" value="P-loop containing nucleotide triphosphate hydrolases"/>
    <property type="match status" value="3"/>
</dbReference>
<keyword evidence="4 11" id="KW-0347">Helicase</keyword>
<evidence type="ECO:0000256" key="2">
    <source>
        <dbReference type="ARBA" id="ARBA00022741"/>
    </source>
</evidence>
<feature type="domain" description="UvrD-like helicase ATP-binding" evidence="14">
    <location>
        <begin position="282"/>
        <end position="549"/>
    </location>
</feature>
<dbReference type="CDD" id="cd17932">
    <property type="entry name" value="DEXQc_UvrD"/>
    <property type="match status" value="1"/>
</dbReference>
<dbReference type="PROSITE" id="PS51198">
    <property type="entry name" value="UVRD_HELICASE_ATP_BIND"/>
    <property type="match status" value="1"/>
</dbReference>
<dbReference type="SUPFAM" id="SSF56112">
    <property type="entry name" value="Protein kinase-like (PK-like)"/>
    <property type="match status" value="1"/>
</dbReference>
<keyword evidence="7" id="KW-0413">Isomerase</keyword>
<dbReference type="Gene3D" id="1.10.10.160">
    <property type="match status" value="1"/>
</dbReference>
<dbReference type="Gene3D" id="1.10.486.10">
    <property type="entry name" value="PCRA, domain 4"/>
    <property type="match status" value="2"/>
</dbReference>
<evidence type="ECO:0000256" key="7">
    <source>
        <dbReference type="ARBA" id="ARBA00023235"/>
    </source>
</evidence>
<evidence type="ECO:0000256" key="4">
    <source>
        <dbReference type="ARBA" id="ARBA00022806"/>
    </source>
</evidence>
<evidence type="ECO:0000256" key="9">
    <source>
        <dbReference type="ARBA" id="ARBA00034808"/>
    </source>
</evidence>
<dbReference type="CDD" id="cd14014">
    <property type="entry name" value="STKc_PknB_like"/>
    <property type="match status" value="1"/>
</dbReference>
<dbReference type="PATRIC" id="fig|1703779.3.peg.1787"/>
<dbReference type="AlphaFoldDB" id="A0A0S8FU35"/>
<evidence type="ECO:0000259" key="15">
    <source>
        <dbReference type="PROSITE" id="PS51217"/>
    </source>
</evidence>
<keyword evidence="6" id="KW-0238">DNA-binding</keyword>
<dbReference type="Pfam" id="PF00580">
    <property type="entry name" value="UvrD-helicase"/>
    <property type="match status" value="1"/>
</dbReference>
<dbReference type="InterPro" id="IPR013986">
    <property type="entry name" value="DExx_box_DNA_helicase_dom_sf"/>
</dbReference>
<evidence type="ECO:0000256" key="6">
    <source>
        <dbReference type="ARBA" id="ARBA00023125"/>
    </source>
</evidence>
<feature type="binding site" evidence="11">
    <location>
        <begin position="303"/>
        <end position="310"/>
    </location>
    <ligand>
        <name>ATP</name>
        <dbReference type="ChEBI" id="CHEBI:30616"/>
    </ligand>
</feature>
<dbReference type="Proteomes" id="UP000051373">
    <property type="component" value="Unassembled WGS sequence"/>
</dbReference>
<comment type="caution">
    <text evidence="16">The sequence shown here is derived from an EMBL/GenBank/DDBJ whole genome shotgun (WGS) entry which is preliminary data.</text>
</comment>
<dbReference type="GO" id="GO:0003677">
    <property type="term" value="F:DNA binding"/>
    <property type="evidence" value="ECO:0007669"/>
    <property type="project" value="UniProtKB-KW"/>
</dbReference>
<keyword evidence="5 11" id="KW-0067">ATP-binding</keyword>
<reference evidence="16 17" key="1">
    <citation type="journal article" date="2015" name="Microbiome">
        <title>Genomic resolution of linkages in carbon, nitrogen, and sulfur cycling among widespread estuary sediment bacteria.</title>
        <authorList>
            <person name="Baker B.J."/>
            <person name="Lazar C.S."/>
            <person name="Teske A.P."/>
            <person name="Dick G.J."/>
        </authorList>
    </citation>
    <scope>NUCLEOTIDE SEQUENCE [LARGE SCALE GENOMIC DNA]</scope>
    <source>
        <strain evidence="16">SM23_42</strain>
    </source>
</reference>
<dbReference type="EC" id="5.6.2.4" evidence="9"/>
<evidence type="ECO:0000256" key="12">
    <source>
        <dbReference type="PROSITE-ProRule" id="PRU10141"/>
    </source>
</evidence>
<dbReference type="PROSITE" id="PS51217">
    <property type="entry name" value="UVRD_HELICASE_CTER"/>
    <property type="match status" value="1"/>
</dbReference>
<dbReference type="InterPro" id="IPR008271">
    <property type="entry name" value="Ser/Thr_kinase_AS"/>
</dbReference>
<dbReference type="PROSITE" id="PS50011">
    <property type="entry name" value="PROTEIN_KINASE_DOM"/>
    <property type="match status" value="1"/>
</dbReference>
<comment type="catalytic activity">
    <reaction evidence="8">
        <text>Couples ATP hydrolysis with the unwinding of duplex DNA by translocating in the 3'-5' direction.</text>
        <dbReference type="EC" id="5.6.2.4"/>
    </reaction>
</comment>
<dbReference type="GO" id="GO:0016887">
    <property type="term" value="F:ATP hydrolysis activity"/>
    <property type="evidence" value="ECO:0007669"/>
    <property type="project" value="RHEA"/>
</dbReference>
<dbReference type="InterPro" id="IPR014017">
    <property type="entry name" value="DNA_helicase_UvrD-like_C"/>
</dbReference>
<sequence length="842" mass="96444">MLLKKLGKYEIIQWLGGGRFGDVFLARDTILEKDFALKISRMRQEEIAMLKDEAKLLASLDHFNIVRFYNIDVIESKFVMVMEYIEGNNLRDIIFEGGIDAKQSTEIIIQILDALSYAHSNNVLHRDLKPENILITAKNVPGAVKITDFGLAKFIRSGTISASSAGTPIYMAPEAWSGSFSEKSDIWSLGVIFYELLTGVPPFLDDSLDGLQHKIERAKFLAPSVLRHEIPEYLEAIIIESLKPDPKSRPRAEELLERLKKQEAGVRAVRRIRLTDNKETTVRLSSVQKEVLRALNKPVLLLGQAGCGKTTTLISAVNALIKRGISVSNILVCTFTNKAANDIKQRLEKSVGFSPYDLWLGTFHTLGFRILRRDAERLDISTDFIIAEPKKVLQEMQIKVGKYRVNAIARFIENLKAKGITPERFSPQNAWEKSCRDVYQKYHDYSREKNIIDFDDLILLSVRLLEDHEDIRRYYQDLFDYVFVDELQDISPAQYRLISLIYKKRIFFTGDEDQAIYSWRGANRDLIYRVPKDYGNVQMFNLSKSFRLAQGIIDIANSLMQREATIIPSSHTGEAFLYAARSEQDEADYIVKEIRSLRKEHVNHQDIAILYRMNYLACGYKEALVKARIPHEVIGGSSFYERADVKPLIEYLELLERSSLSKDGLDGLLCKAQSIFSVPKKIQPRAEKVFKHHLTNLGMIGVDKLIEDILDVTGIRGASIEELSSLARNHKNHDLAGFLNEIRLIQELDLVDWCKDAVKLMTIHSAKGLEFPVVFVVDLVEDTFPLTKKMSSQKEIAEERRLCYVALTRAQKRLYLLYPKWRHGRYQHASRFLVDMFKTTSS</sequence>
<evidence type="ECO:0000313" key="17">
    <source>
        <dbReference type="Proteomes" id="UP000051373"/>
    </source>
</evidence>
<evidence type="ECO:0000256" key="8">
    <source>
        <dbReference type="ARBA" id="ARBA00034617"/>
    </source>
</evidence>
<dbReference type="GO" id="GO:0043138">
    <property type="term" value="F:3'-5' DNA helicase activity"/>
    <property type="evidence" value="ECO:0007669"/>
    <property type="project" value="UniProtKB-EC"/>
</dbReference>
<evidence type="ECO:0000256" key="3">
    <source>
        <dbReference type="ARBA" id="ARBA00022801"/>
    </source>
</evidence>
<dbReference type="PROSITE" id="PS00108">
    <property type="entry name" value="PROTEIN_KINASE_ST"/>
    <property type="match status" value="1"/>
</dbReference>
<dbReference type="SMART" id="SM00220">
    <property type="entry name" value="S_TKc"/>
    <property type="match status" value="1"/>
</dbReference>
<keyword evidence="2 11" id="KW-0547">Nucleotide-binding</keyword>
<dbReference type="GO" id="GO:0005524">
    <property type="term" value="F:ATP binding"/>
    <property type="evidence" value="ECO:0007669"/>
    <property type="project" value="UniProtKB-UniRule"/>
</dbReference>
<feature type="binding site" evidence="12">
    <location>
        <position position="38"/>
    </location>
    <ligand>
        <name>ATP</name>
        <dbReference type="ChEBI" id="CHEBI:30616"/>
    </ligand>
</feature>
<dbReference type="PROSITE" id="PS00107">
    <property type="entry name" value="PROTEIN_KINASE_ATP"/>
    <property type="match status" value="1"/>
</dbReference>
<comment type="catalytic activity">
    <reaction evidence="10">
        <text>ATP + H2O = ADP + phosphate + H(+)</text>
        <dbReference type="Rhea" id="RHEA:13065"/>
        <dbReference type="ChEBI" id="CHEBI:15377"/>
        <dbReference type="ChEBI" id="CHEBI:15378"/>
        <dbReference type="ChEBI" id="CHEBI:30616"/>
        <dbReference type="ChEBI" id="CHEBI:43474"/>
        <dbReference type="ChEBI" id="CHEBI:456216"/>
        <dbReference type="EC" id="5.6.2.4"/>
    </reaction>
</comment>
<dbReference type="GO" id="GO:0004672">
    <property type="term" value="F:protein kinase activity"/>
    <property type="evidence" value="ECO:0007669"/>
    <property type="project" value="InterPro"/>
</dbReference>
<dbReference type="STRING" id="1703779.AMJ83_06695"/>
<accession>A0A0S8FU35</accession>
<dbReference type="InterPro" id="IPR000719">
    <property type="entry name" value="Prot_kinase_dom"/>
</dbReference>
<dbReference type="PANTHER" id="PTHR11070:SF2">
    <property type="entry name" value="ATP-DEPENDENT DNA HELICASE SRS2"/>
    <property type="match status" value="1"/>
</dbReference>
<dbReference type="Pfam" id="PF13361">
    <property type="entry name" value="UvrD_C"/>
    <property type="match status" value="2"/>
</dbReference>
<dbReference type="Gene3D" id="1.10.510.10">
    <property type="entry name" value="Transferase(Phosphotransferase) domain 1"/>
    <property type="match status" value="1"/>
</dbReference>
<dbReference type="EMBL" id="LJUJ01000012">
    <property type="protein sequence ID" value="KPK63460.1"/>
    <property type="molecule type" value="Genomic_DNA"/>
</dbReference>
<evidence type="ECO:0000256" key="11">
    <source>
        <dbReference type="PROSITE-ProRule" id="PRU00560"/>
    </source>
</evidence>
<dbReference type="SUPFAM" id="SSF52540">
    <property type="entry name" value="P-loop containing nucleoside triphosphate hydrolases"/>
    <property type="match status" value="1"/>
</dbReference>
<dbReference type="InterPro" id="IPR011009">
    <property type="entry name" value="Kinase-like_dom_sf"/>
</dbReference>